<evidence type="ECO:0000313" key="1">
    <source>
        <dbReference type="EMBL" id="QDV06750.1"/>
    </source>
</evidence>
<dbReference type="Gene3D" id="1.10.472.150">
    <property type="entry name" value="Glucose-regulated metallo-peptidase M90, N-terminal domain"/>
    <property type="match status" value="1"/>
</dbReference>
<evidence type="ECO:0000313" key="2">
    <source>
        <dbReference type="Proteomes" id="UP000320390"/>
    </source>
</evidence>
<dbReference type="GO" id="GO:0005829">
    <property type="term" value="C:cytosol"/>
    <property type="evidence" value="ECO:0007669"/>
    <property type="project" value="TreeGrafter"/>
</dbReference>
<dbReference type="Gene3D" id="3.40.390.10">
    <property type="entry name" value="Collagenase (Catalytic Domain)"/>
    <property type="match status" value="1"/>
</dbReference>
<protein>
    <submittedName>
        <fullName evidence="1">Protein MtfA</fullName>
    </submittedName>
</protein>
<dbReference type="InterPro" id="IPR042252">
    <property type="entry name" value="MtfA_N"/>
</dbReference>
<dbReference type="PANTHER" id="PTHR30164">
    <property type="entry name" value="MTFA PEPTIDASE"/>
    <property type="match status" value="1"/>
</dbReference>
<proteinExistence type="predicted"/>
<dbReference type="GO" id="GO:0004177">
    <property type="term" value="F:aminopeptidase activity"/>
    <property type="evidence" value="ECO:0007669"/>
    <property type="project" value="TreeGrafter"/>
</dbReference>
<dbReference type="RefSeq" id="WP_145197200.1">
    <property type="nucleotide sequence ID" value="NZ_CP036434.1"/>
</dbReference>
<reference evidence="1 2" key="1">
    <citation type="submission" date="2019-02" db="EMBL/GenBank/DDBJ databases">
        <title>Deep-cultivation of Planctomycetes and their phenomic and genomic characterization uncovers novel biology.</title>
        <authorList>
            <person name="Wiegand S."/>
            <person name="Jogler M."/>
            <person name="Boedeker C."/>
            <person name="Pinto D."/>
            <person name="Vollmers J."/>
            <person name="Rivas-Marin E."/>
            <person name="Kohn T."/>
            <person name="Peeters S.H."/>
            <person name="Heuer A."/>
            <person name="Rast P."/>
            <person name="Oberbeckmann S."/>
            <person name="Bunk B."/>
            <person name="Jeske O."/>
            <person name="Meyerdierks A."/>
            <person name="Storesund J.E."/>
            <person name="Kallscheuer N."/>
            <person name="Luecker S."/>
            <person name="Lage O.M."/>
            <person name="Pohl T."/>
            <person name="Merkel B.J."/>
            <person name="Hornburger P."/>
            <person name="Mueller R.-W."/>
            <person name="Bruemmer F."/>
            <person name="Labrenz M."/>
            <person name="Spormann A.M."/>
            <person name="Op den Camp H."/>
            <person name="Overmann J."/>
            <person name="Amann R."/>
            <person name="Jetten M.S.M."/>
            <person name="Mascher T."/>
            <person name="Medema M.H."/>
            <person name="Devos D.P."/>
            <person name="Kaster A.-K."/>
            <person name="Ovreas L."/>
            <person name="Rohde M."/>
            <person name="Galperin M.Y."/>
            <person name="Jogler C."/>
        </authorList>
    </citation>
    <scope>NUCLEOTIDE SEQUENCE [LARGE SCALE GENOMIC DNA]</scope>
    <source>
        <strain evidence="1 2">Poly30</strain>
    </source>
</reference>
<gene>
    <name evidence="1" type="primary">mtfA</name>
    <name evidence="1" type="ORF">Poly30_22650</name>
</gene>
<organism evidence="1 2">
    <name type="scientific">Saltatorellus ferox</name>
    <dbReference type="NCBI Taxonomy" id="2528018"/>
    <lineage>
        <taxon>Bacteria</taxon>
        <taxon>Pseudomonadati</taxon>
        <taxon>Planctomycetota</taxon>
        <taxon>Planctomycetia</taxon>
        <taxon>Planctomycetia incertae sedis</taxon>
        <taxon>Saltatorellus</taxon>
    </lineage>
</organism>
<name>A0A518ERM5_9BACT</name>
<keyword evidence="2" id="KW-1185">Reference proteome</keyword>
<dbReference type="OrthoDB" id="9786424at2"/>
<dbReference type="AlphaFoldDB" id="A0A518ERM5"/>
<dbReference type="EMBL" id="CP036434">
    <property type="protein sequence ID" value="QDV06750.1"/>
    <property type="molecule type" value="Genomic_DNA"/>
</dbReference>
<accession>A0A518ERM5</accession>
<dbReference type="GO" id="GO:0008237">
    <property type="term" value="F:metallopeptidase activity"/>
    <property type="evidence" value="ECO:0007669"/>
    <property type="project" value="InterPro"/>
</dbReference>
<dbReference type="InterPro" id="IPR024079">
    <property type="entry name" value="MetalloPept_cat_dom_sf"/>
</dbReference>
<dbReference type="Pfam" id="PF06167">
    <property type="entry name" value="Peptidase_M90"/>
    <property type="match status" value="1"/>
</dbReference>
<dbReference type="SUPFAM" id="SSF55486">
    <property type="entry name" value="Metalloproteases ('zincins'), catalytic domain"/>
    <property type="match status" value="1"/>
</dbReference>
<dbReference type="PANTHER" id="PTHR30164:SF2">
    <property type="entry name" value="PROTEIN MTFA"/>
    <property type="match status" value="1"/>
</dbReference>
<sequence length="256" mass="29167">MLISLYRKWKRARLLEGGFRATWLPYMESLPFVAHLTPAQRTRLEELTMVLIDQVYWEGRAGLEVTDEMRVSVAAQACRLILGLGDDAYRGVRTVYLFPSTYSAPDGTMKGPGVRGEGDSHRLGEAWLRGPVVLSWRATRQGAANDDDGRNVIYHEFAHKLDMIDGYADGTPPARNRQAYDTWVEVAGREYERLKESTDRGKRTLLGSYGATNEAEFFAVATEVFFERPERMRERHEELFRCLVDFYGQTPVSGDD</sequence>
<dbReference type="InterPro" id="IPR010384">
    <property type="entry name" value="MtfA_fam"/>
</dbReference>
<dbReference type="CDD" id="cd20169">
    <property type="entry name" value="Peptidase_M90_mtfA"/>
    <property type="match status" value="1"/>
</dbReference>
<dbReference type="Proteomes" id="UP000320390">
    <property type="component" value="Chromosome"/>
</dbReference>